<dbReference type="AlphaFoldDB" id="A0A0A9AUU8"/>
<evidence type="ECO:0000313" key="1">
    <source>
        <dbReference type="EMBL" id="JAD52670.1"/>
    </source>
</evidence>
<protein>
    <submittedName>
        <fullName evidence="1">Uncharacterized protein</fullName>
    </submittedName>
</protein>
<sequence>MWKGIESAGYEFQEIAILNNCR</sequence>
<dbReference type="EMBL" id="GBRH01245225">
    <property type="protein sequence ID" value="JAD52670.1"/>
    <property type="molecule type" value="Transcribed_RNA"/>
</dbReference>
<name>A0A0A9AUU8_ARUDO</name>
<reference evidence="1" key="1">
    <citation type="submission" date="2014-09" db="EMBL/GenBank/DDBJ databases">
        <authorList>
            <person name="Magalhaes I.L.F."/>
            <person name="Oliveira U."/>
            <person name="Santos F.R."/>
            <person name="Vidigal T.H.D.A."/>
            <person name="Brescovit A.D."/>
            <person name="Santos A.J."/>
        </authorList>
    </citation>
    <scope>NUCLEOTIDE SEQUENCE</scope>
    <source>
        <tissue evidence="1">Shoot tissue taken approximately 20 cm above the soil surface</tissue>
    </source>
</reference>
<proteinExistence type="predicted"/>
<accession>A0A0A9AUU8</accession>
<reference evidence="1" key="2">
    <citation type="journal article" date="2015" name="Data Brief">
        <title>Shoot transcriptome of the giant reed, Arundo donax.</title>
        <authorList>
            <person name="Barrero R.A."/>
            <person name="Guerrero F.D."/>
            <person name="Moolhuijzen P."/>
            <person name="Goolsby J.A."/>
            <person name="Tidwell J."/>
            <person name="Bellgard S.E."/>
            <person name="Bellgard M.I."/>
        </authorList>
    </citation>
    <scope>NUCLEOTIDE SEQUENCE</scope>
    <source>
        <tissue evidence="1">Shoot tissue taken approximately 20 cm above the soil surface</tissue>
    </source>
</reference>
<organism evidence="1">
    <name type="scientific">Arundo donax</name>
    <name type="common">Giant reed</name>
    <name type="synonym">Donax arundinaceus</name>
    <dbReference type="NCBI Taxonomy" id="35708"/>
    <lineage>
        <taxon>Eukaryota</taxon>
        <taxon>Viridiplantae</taxon>
        <taxon>Streptophyta</taxon>
        <taxon>Embryophyta</taxon>
        <taxon>Tracheophyta</taxon>
        <taxon>Spermatophyta</taxon>
        <taxon>Magnoliopsida</taxon>
        <taxon>Liliopsida</taxon>
        <taxon>Poales</taxon>
        <taxon>Poaceae</taxon>
        <taxon>PACMAD clade</taxon>
        <taxon>Arundinoideae</taxon>
        <taxon>Arundineae</taxon>
        <taxon>Arundo</taxon>
    </lineage>
</organism>